<sequence length="108" mass="12322">MDHWRFRMGGGGKGGWSNEIETVVTVPRKECAPPLSSICQTLCPVSHFFLYPGGDPVRKKKFDFKHPRSSKTKTCVRILSNLWRVICDTQNKTVENFHSMGVNFSTFE</sequence>
<dbReference type="Proteomes" id="UP001054837">
    <property type="component" value="Unassembled WGS sequence"/>
</dbReference>
<keyword evidence="2" id="KW-1185">Reference proteome</keyword>
<name>A0AAV4PVJ1_9ARAC</name>
<protein>
    <submittedName>
        <fullName evidence="1">Uncharacterized protein</fullName>
    </submittedName>
</protein>
<gene>
    <name evidence="1" type="ORF">CDAR_205121</name>
</gene>
<organism evidence="1 2">
    <name type="scientific">Caerostris darwini</name>
    <dbReference type="NCBI Taxonomy" id="1538125"/>
    <lineage>
        <taxon>Eukaryota</taxon>
        <taxon>Metazoa</taxon>
        <taxon>Ecdysozoa</taxon>
        <taxon>Arthropoda</taxon>
        <taxon>Chelicerata</taxon>
        <taxon>Arachnida</taxon>
        <taxon>Araneae</taxon>
        <taxon>Araneomorphae</taxon>
        <taxon>Entelegynae</taxon>
        <taxon>Araneoidea</taxon>
        <taxon>Araneidae</taxon>
        <taxon>Caerostris</taxon>
    </lineage>
</organism>
<proteinExistence type="predicted"/>
<evidence type="ECO:0000313" key="1">
    <source>
        <dbReference type="EMBL" id="GIY00730.1"/>
    </source>
</evidence>
<comment type="caution">
    <text evidence="1">The sequence shown here is derived from an EMBL/GenBank/DDBJ whole genome shotgun (WGS) entry which is preliminary data.</text>
</comment>
<accession>A0AAV4PVJ1</accession>
<dbReference type="AlphaFoldDB" id="A0AAV4PVJ1"/>
<reference evidence="1 2" key="1">
    <citation type="submission" date="2021-06" db="EMBL/GenBank/DDBJ databases">
        <title>Caerostris darwini draft genome.</title>
        <authorList>
            <person name="Kono N."/>
            <person name="Arakawa K."/>
        </authorList>
    </citation>
    <scope>NUCLEOTIDE SEQUENCE [LARGE SCALE GENOMIC DNA]</scope>
</reference>
<evidence type="ECO:0000313" key="2">
    <source>
        <dbReference type="Proteomes" id="UP001054837"/>
    </source>
</evidence>
<dbReference type="EMBL" id="BPLQ01003465">
    <property type="protein sequence ID" value="GIY00730.1"/>
    <property type="molecule type" value="Genomic_DNA"/>
</dbReference>